<name>A0ABS6TDF1_9ENTE</name>
<organism evidence="2 3">
    <name type="scientific">Enterococcus alishanensis</name>
    <dbReference type="NCBI Taxonomy" id="1303817"/>
    <lineage>
        <taxon>Bacteria</taxon>
        <taxon>Bacillati</taxon>
        <taxon>Bacillota</taxon>
        <taxon>Bacilli</taxon>
        <taxon>Lactobacillales</taxon>
        <taxon>Enterococcaceae</taxon>
        <taxon>Enterococcus</taxon>
    </lineage>
</organism>
<feature type="signal peptide" evidence="1">
    <location>
        <begin position="1"/>
        <end position="24"/>
    </location>
</feature>
<dbReference type="RefSeq" id="WP_218325967.1">
    <property type="nucleotide sequence ID" value="NZ_JAHUZB010000003.1"/>
</dbReference>
<keyword evidence="3" id="KW-1185">Reference proteome</keyword>
<evidence type="ECO:0000313" key="2">
    <source>
        <dbReference type="EMBL" id="MBV7390929.1"/>
    </source>
</evidence>
<keyword evidence="1" id="KW-0732">Signal</keyword>
<sequence length="184" mass="20662">MRKNKQVLLVFGLLLFSHPLITNAKSYEAESQITVRIVENPLKLTEVKVPTFETKMISSNNQKVQATNDFIVTIKDTRENPQTSWQIKYQLSTFSNGKEYPISLHLGKGELTSDGQAETDYEAYSTEIASNQEKTILKTAPTVSKNYQHQIKKEDIYLSVPADAPAGEYSGMQTISLVDTTNPE</sequence>
<feature type="chain" id="PRO_5046465401" description="WxL domain-containing protein" evidence="1">
    <location>
        <begin position="25"/>
        <end position="184"/>
    </location>
</feature>
<reference evidence="2 3" key="1">
    <citation type="submission" date="2021-06" db="EMBL/GenBank/DDBJ databases">
        <title>Enterococcus alishanensis sp. nov., a novel lactic acid bacterium isolated from fresh coffee beans.</title>
        <authorList>
            <person name="Chen Y.-S."/>
        </authorList>
    </citation>
    <scope>NUCLEOTIDE SEQUENCE [LARGE SCALE GENOMIC DNA]</scope>
    <source>
        <strain evidence="2 3">ALS3</strain>
    </source>
</reference>
<proteinExistence type="predicted"/>
<evidence type="ECO:0008006" key="4">
    <source>
        <dbReference type="Google" id="ProtNLM"/>
    </source>
</evidence>
<protein>
    <recommendedName>
        <fullName evidence="4">WxL domain-containing protein</fullName>
    </recommendedName>
</protein>
<comment type="caution">
    <text evidence="2">The sequence shown here is derived from an EMBL/GenBank/DDBJ whole genome shotgun (WGS) entry which is preliminary data.</text>
</comment>
<evidence type="ECO:0000313" key="3">
    <source>
        <dbReference type="Proteomes" id="UP000774130"/>
    </source>
</evidence>
<evidence type="ECO:0000256" key="1">
    <source>
        <dbReference type="SAM" id="SignalP"/>
    </source>
</evidence>
<dbReference type="Proteomes" id="UP000774130">
    <property type="component" value="Unassembled WGS sequence"/>
</dbReference>
<accession>A0ABS6TDF1</accession>
<gene>
    <name evidence="2" type="ORF">KUA55_09565</name>
</gene>
<dbReference type="EMBL" id="JAHUZB010000003">
    <property type="protein sequence ID" value="MBV7390929.1"/>
    <property type="molecule type" value="Genomic_DNA"/>
</dbReference>